<dbReference type="PANTHER" id="PTHR47683">
    <property type="entry name" value="PSEUDOURIDINE SYNTHASE FAMILY PROTEIN-RELATED"/>
    <property type="match status" value="1"/>
</dbReference>
<dbReference type="PANTHER" id="PTHR47683:SF4">
    <property type="entry name" value="PSEUDOURIDINE SYNTHASE"/>
    <property type="match status" value="1"/>
</dbReference>
<dbReference type="Gene3D" id="3.10.290.10">
    <property type="entry name" value="RNA-binding S4 domain"/>
    <property type="match status" value="1"/>
</dbReference>
<keyword evidence="3 5" id="KW-0413">Isomerase</keyword>
<dbReference type="InterPro" id="IPR018496">
    <property type="entry name" value="PsdUridine_synth_RsuA/RluB_CS"/>
</dbReference>
<evidence type="ECO:0000256" key="1">
    <source>
        <dbReference type="ARBA" id="ARBA00008348"/>
    </source>
</evidence>
<dbReference type="NCBIfam" id="TIGR00093">
    <property type="entry name" value="pseudouridine synthase"/>
    <property type="match status" value="1"/>
</dbReference>
<dbReference type="SUPFAM" id="SSF55174">
    <property type="entry name" value="Alpha-L RNA-binding motif"/>
    <property type="match status" value="1"/>
</dbReference>
<organism evidence="7 8">
    <name type="scientific">Sharpea azabuensis</name>
    <dbReference type="NCBI Taxonomy" id="322505"/>
    <lineage>
        <taxon>Bacteria</taxon>
        <taxon>Bacillati</taxon>
        <taxon>Bacillota</taxon>
        <taxon>Erysipelotrichia</taxon>
        <taxon>Erysipelotrichales</taxon>
        <taxon>Coprobacillaceae</taxon>
        <taxon>Sharpea</taxon>
    </lineage>
</organism>
<name>A0A1H6Q0C7_9FIRM</name>
<dbReference type="Pfam" id="PF00849">
    <property type="entry name" value="PseudoU_synth_2"/>
    <property type="match status" value="1"/>
</dbReference>
<dbReference type="CDD" id="cd00165">
    <property type="entry name" value="S4"/>
    <property type="match status" value="1"/>
</dbReference>
<dbReference type="SUPFAM" id="SSF55120">
    <property type="entry name" value="Pseudouridine synthase"/>
    <property type="match status" value="1"/>
</dbReference>
<dbReference type="CDD" id="cd02553">
    <property type="entry name" value="PseudoU_synth_RsuA"/>
    <property type="match status" value="1"/>
</dbReference>
<evidence type="ECO:0000256" key="2">
    <source>
        <dbReference type="ARBA" id="ARBA00022884"/>
    </source>
</evidence>
<dbReference type="FunFam" id="3.10.290.10:FF:000003">
    <property type="entry name" value="Pseudouridine synthase"/>
    <property type="match status" value="1"/>
</dbReference>
<dbReference type="InterPro" id="IPR050343">
    <property type="entry name" value="RsuA_PseudoU_synthase"/>
</dbReference>
<dbReference type="AlphaFoldDB" id="A0A1H6Q0C7"/>
<dbReference type="InterPro" id="IPR020103">
    <property type="entry name" value="PsdUridine_synth_cat_dom_sf"/>
</dbReference>
<evidence type="ECO:0000256" key="3">
    <source>
        <dbReference type="ARBA" id="ARBA00023235"/>
    </source>
</evidence>
<feature type="domain" description="RNA-binding S4" evidence="6">
    <location>
        <begin position="1"/>
        <end position="58"/>
    </location>
</feature>
<keyword evidence="2 4" id="KW-0694">RNA-binding</keyword>
<evidence type="ECO:0000256" key="4">
    <source>
        <dbReference type="PROSITE-ProRule" id="PRU00182"/>
    </source>
</evidence>
<dbReference type="Proteomes" id="UP000183028">
    <property type="component" value="Unassembled WGS sequence"/>
</dbReference>
<comment type="similarity">
    <text evidence="1 5">Belongs to the pseudouridine synthase RsuA family.</text>
</comment>
<dbReference type="FunFam" id="3.30.70.1560:FF:000001">
    <property type="entry name" value="Pseudouridine synthase"/>
    <property type="match status" value="1"/>
</dbReference>
<dbReference type="STRING" id="322505.SAMN04487836_10179"/>
<accession>A0A1H6Q0C7</accession>
<dbReference type="GO" id="GO:0005829">
    <property type="term" value="C:cytosol"/>
    <property type="evidence" value="ECO:0007669"/>
    <property type="project" value="UniProtKB-ARBA"/>
</dbReference>
<dbReference type="EMBL" id="FNYK01000001">
    <property type="protein sequence ID" value="SEI37331.1"/>
    <property type="molecule type" value="Genomic_DNA"/>
</dbReference>
<evidence type="ECO:0000259" key="6">
    <source>
        <dbReference type="SMART" id="SM00363"/>
    </source>
</evidence>
<proteinExistence type="inferred from homology"/>
<evidence type="ECO:0000313" key="8">
    <source>
        <dbReference type="Proteomes" id="UP000183028"/>
    </source>
</evidence>
<sequence length="237" mass="27002">MRIDKYLANAGVGSRKEVKKLIKDKHVSVNGELVRSDKIHIADHDVVCVDGEEISYQEYVYYMLNKPAGYVSATEDNFDPTVMDLIDDYHKDLFPVGRLDKDTEGLLLITNDGQLAHRLLSPKHHVDKTYYAVIEGIVDQSDVEAFKEGIQLDEFMTKPACLKILALKGEKSEVEVTIQEGKFHQVKRMFIARGKKVQYLKRTAMGPLELDPDLPLRAYRPLTDDEIHSLIVNDMIK</sequence>
<evidence type="ECO:0000313" key="7">
    <source>
        <dbReference type="EMBL" id="SEI37331.1"/>
    </source>
</evidence>
<protein>
    <recommendedName>
        <fullName evidence="5">Pseudouridine synthase</fullName>
        <ecNumber evidence="5">5.4.99.-</ecNumber>
    </recommendedName>
</protein>
<dbReference type="Pfam" id="PF01479">
    <property type="entry name" value="S4"/>
    <property type="match status" value="1"/>
</dbReference>
<dbReference type="InterPro" id="IPR042092">
    <property type="entry name" value="PsdUridine_s_RsuA/RluB/E/F_cat"/>
</dbReference>
<dbReference type="GO" id="GO:0000455">
    <property type="term" value="P:enzyme-directed rRNA pseudouridine synthesis"/>
    <property type="evidence" value="ECO:0007669"/>
    <property type="project" value="UniProtKB-ARBA"/>
</dbReference>
<keyword evidence="8" id="KW-1185">Reference proteome</keyword>
<dbReference type="eggNOG" id="COG1187">
    <property type="taxonomic scope" value="Bacteria"/>
</dbReference>
<dbReference type="InterPro" id="IPR020094">
    <property type="entry name" value="TruA/RsuA/RluB/E/F_N"/>
</dbReference>
<dbReference type="GO" id="GO:0120159">
    <property type="term" value="F:rRNA pseudouridine synthase activity"/>
    <property type="evidence" value="ECO:0007669"/>
    <property type="project" value="UniProtKB-ARBA"/>
</dbReference>
<evidence type="ECO:0000256" key="5">
    <source>
        <dbReference type="RuleBase" id="RU003887"/>
    </source>
</evidence>
<gene>
    <name evidence="7" type="ORF">SAMN04487834_100143</name>
</gene>
<dbReference type="SMART" id="SM00363">
    <property type="entry name" value="S4"/>
    <property type="match status" value="1"/>
</dbReference>
<dbReference type="Gene3D" id="3.30.70.580">
    <property type="entry name" value="Pseudouridine synthase I, catalytic domain, N-terminal subdomain"/>
    <property type="match status" value="1"/>
</dbReference>
<dbReference type="InterPro" id="IPR006145">
    <property type="entry name" value="PsdUridine_synth_RsuA/RluA"/>
</dbReference>
<dbReference type="InterPro" id="IPR036986">
    <property type="entry name" value="S4_RNA-bd_sf"/>
</dbReference>
<reference evidence="8" key="1">
    <citation type="submission" date="2016-10" db="EMBL/GenBank/DDBJ databases">
        <authorList>
            <person name="Varghese N."/>
            <person name="Submissions S."/>
        </authorList>
    </citation>
    <scope>NUCLEOTIDE SEQUENCE [LARGE SCALE GENOMIC DNA]</scope>
    <source>
        <strain evidence="8">DSM 20406</strain>
    </source>
</reference>
<dbReference type="PROSITE" id="PS50889">
    <property type="entry name" value="S4"/>
    <property type="match status" value="1"/>
</dbReference>
<dbReference type="InterPro" id="IPR000748">
    <property type="entry name" value="PsdUridine_synth_RsuA/RluB/E/F"/>
</dbReference>
<dbReference type="PROSITE" id="PS01149">
    <property type="entry name" value="PSI_RSU"/>
    <property type="match status" value="1"/>
</dbReference>
<dbReference type="GeneID" id="54119231"/>
<dbReference type="Gene3D" id="3.30.70.1560">
    <property type="entry name" value="Alpha-L RNA-binding motif"/>
    <property type="match status" value="1"/>
</dbReference>
<dbReference type="OrthoDB" id="9807213at2"/>
<dbReference type="GO" id="GO:0003723">
    <property type="term" value="F:RNA binding"/>
    <property type="evidence" value="ECO:0007669"/>
    <property type="project" value="UniProtKB-KW"/>
</dbReference>
<dbReference type="RefSeq" id="WP_033161820.1">
    <property type="nucleotide sequence ID" value="NZ_FNYK01000001.1"/>
</dbReference>
<dbReference type="InterPro" id="IPR002942">
    <property type="entry name" value="S4_RNA-bd"/>
</dbReference>
<dbReference type="EC" id="5.4.99.-" evidence="5"/>